<accession>A0A926VF22</accession>
<keyword evidence="2" id="KW-1185">Reference proteome</keyword>
<sequence length="168" mass="18970">MLLMVLNWFWEIELNRAGPDYLFLATFKPSEGLQLAEEVKQQPLPGFKHYTATNSPCWLHNHNASYDLYIDEYHYEQLVANIEGKNAANIWIYNIITVCGCDLKIERGYGGSLGGEVETDLILKLSHSPNLTMVKWAVVCGGNGYNYTDMATGRSTAELLDYLLGITR</sequence>
<protein>
    <submittedName>
        <fullName evidence="1">Uncharacterized protein</fullName>
    </submittedName>
</protein>
<reference evidence="1" key="2">
    <citation type="submission" date="2020-08" db="EMBL/GenBank/DDBJ databases">
        <authorList>
            <person name="Chen M."/>
            <person name="Teng W."/>
            <person name="Zhao L."/>
            <person name="Hu C."/>
            <person name="Zhou Y."/>
            <person name="Han B."/>
            <person name="Song L."/>
            <person name="Shu W."/>
        </authorList>
    </citation>
    <scope>NUCLEOTIDE SEQUENCE</scope>
    <source>
        <strain evidence="1">FACHB-1375</strain>
    </source>
</reference>
<evidence type="ECO:0000313" key="2">
    <source>
        <dbReference type="Proteomes" id="UP000641646"/>
    </source>
</evidence>
<dbReference type="Proteomes" id="UP000641646">
    <property type="component" value="Unassembled WGS sequence"/>
</dbReference>
<proteinExistence type="predicted"/>
<organism evidence="1 2">
    <name type="scientific">Aerosakkonema funiforme FACHB-1375</name>
    <dbReference type="NCBI Taxonomy" id="2949571"/>
    <lineage>
        <taxon>Bacteria</taxon>
        <taxon>Bacillati</taxon>
        <taxon>Cyanobacteriota</taxon>
        <taxon>Cyanophyceae</taxon>
        <taxon>Oscillatoriophycideae</taxon>
        <taxon>Aerosakkonematales</taxon>
        <taxon>Aerosakkonemataceae</taxon>
        <taxon>Aerosakkonema</taxon>
    </lineage>
</organism>
<comment type="caution">
    <text evidence="1">The sequence shown here is derived from an EMBL/GenBank/DDBJ whole genome shotgun (WGS) entry which is preliminary data.</text>
</comment>
<dbReference type="AlphaFoldDB" id="A0A926VF22"/>
<gene>
    <name evidence="1" type="ORF">H6G03_13225</name>
</gene>
<name>A0A926VF22_9CYAN</name>
<reference evidence="1" key="1">
    <citation type="journal article" date="2015" name="ISME J.">
        <title>Draft Genome Sequence of Streptomyces incarnatus NRRL8089, which Produces the Nucleoside Antibiotic Sinefungin.</title>
        <authorList>
            <person name="Oshima K."/>
            <person name="Hattori M."/>
            <person name="Shimizu H."/>
            <person name="Fukuda K."/>
            <person name="Nemoto M."/>
            <person name="Inagaki K."/>
            <person name="Tamura T."/>
        </authorList>
    </citation>
    <scope>NUCLEOTIDE SEQUENCE</scope>
    <source>
        <strain evidence="1">FACHB-1375</strain>
    </source>
</reference>
<dbReference type="EMBL" id="JACJPW010000030">
    <property type="protein sequence ID" value="MBD2182058.1"/>
    <property type="molecule type" value="Genomic_DNA"/>
</dbReference>
<evidence type="ECO:0000313" key="1">
    <source>
        <dbReference type="EMBL" id="MBD2182058.1"/>
    </source>
</evidence>